<organism evidence="1 2">
    <name type="scientific">Paenibacillus cellulosilyticus</name>
    <dbReference type="NCBI Taxonomy" id="375489"/>
    <lineage>
        <taxon>Bacteria</taxon>
        <taxon>Bacillati</taxon>
        <taxon>Bacillota</taxon>
        <taxon>Bacilli</taxon>
        <taxon>Bacillales</taxon>
        <taxon>Paenibacillaceae</taxon>
        <taxon>Paenibacillus</taxon>
    </lineage>
</organism>
<dbReference type="PIRSF" id="PIRSF012608">
    <property type="entry name" value="UCP012608"/>
    <property type="match status" value="1"/>
</dbReference>
<dbReference type="EMBL" id="QGTQ01000024">
    <property type="protein sequence ID" value="PWV95874.1"/>
    <property type="molecule type" value="Genomic_DNA"/>
</dbReference>
<dbReference type="OrthoDB" id="9789360at2"/>
<gene>
    <name evidence="1" type="ORF">DFQ01_12447</name>
</gene>
<proteinExistence type="predicted"/>
<evidence type="ECO:0000313" key="1">
    <source>
        <dbReference type="EMBL" id="PWV95874.1"/>
    </source>
</evidence>
<dbReference type="InterPro" id="IPR011200">
    <property type="entry name" value="UCP012608"/>
</dbReference>
<sequence>MLEATDRIWGEHLELLAKQFRLFAARECRGSSELYGYLAVGIADNPELLQLAAHVRPGQPVPNMLLGAVHYLLLSGIDHPLADYYPSIAAENALDPTRAIYEFATFCKQYEQEIIAILTSRLVQTNEVRRSAYLYPSFCVIYAIARKPLALIEIGTSAGLQLLWDQYGYCYDDNHIYGNKQSDLVITAEVRGDNAPFLLEHSPPVTTRIGIDLHVNNLSEADDYQWLRALIWPENTDRIKRFEQAAAYSKRQPPTFIEGNGVALLPELATSISQNSALCIFHIHAANQFSQQDKAELEAHIQRLGKERDVYHLYNNMSDRSLHLDYYVDGKEHRLTLAQTDGHGRWFRWLQPVHKERD</sequence>
<evidence type="ECO:0000313" key="2">
    <source>
        <dbReference type="Proteomes" id="UP000246635"/>
    </source>
</evidence>
<dbReference type="Pfam" id="PF10094">
    <property type="entry name" value="DUF2332"/>
    <property type="match status" value="1"/>
</dbReference>
<protein>
    <recommendedName>
        <fullName evidence="3">DUF2332 domain-containing protein</fullName>
    </recommendedName>
</protein>
<comment type="caution">
    <text evidence="1">The sequence shown here is derived from an EMBL/GenBank/DDBJ whole genome shotgun (WGS) entry which is preliminary data.</text>
</comment>
<evidence type="ECO:0008006" key="3">
    <source>
        <dbReference type="Google" id="ProtNLM"/>
    </source>
</evidence>
<keyword evidence="2" id="KW-1185">Reference proteome</keyword>
<dbReference type="Proteomes" id="UP000246635">
    <property type="component" value="Unassembled WGS sequence"/>
</dbReference>
<dbReference type="AlphaFoldDB" id="A0A2V2YN21"/>
<name>A0A2V2YN21_9BACL</name>
<accession>A0A2V2YN21</accession>
<reference evidence="1 2" key="1">
    <citation type="submission" date="2018-05" db="EMBL/GenBank/DDBJ databases">
        <title>Genomic Encyclopedia of Type Strains, Phase III (KMG-III): the genomes of soil and plant-associated and newly described type strains.</title>
        <authorList>
            <person name="Whitman W."/>
        </authorList>
    </citation>
    <scope>NUCLEOTIDE SEQUENCE [LARGE SCALE GENOMIC DNA]</scope>
    <source>
        <strain evidence="1 2">CECT 5696</strain>
    </source>
</reference>